<accession>A0A5D6USN2</accession>
<evidence type="ECO:0000256" key="1">
    <source>
        <dbReference type="SAM" id="SignalP"/>
    </source>
</evidence>
<reference evidence="2 3" key="1">
    <citation type="submission" date="2019-08" db="EMBL/GenBank/DDBJ databases">
        <authorList>
            <person name="Seo M.-J."/>
        </authorList>
    </citation>
    <scope>NUCLEOTIDE SEQUENCE [LARGE SCALE GENOMIC DNA]</scope>
    <source>
        <strain evidence="2 3">KIGAM108</strain>
    </source>
</reference>
<protein>
    <recommendedName>
        <fullName evidence="4">DUF3575 domain-containing protein</fullName>
    </recommendedName>
</protein>
<dbReference type="EMBL" id="VTHL01000023">
    <property type="protein sequence ID" value="TYZ06556.1"/>
    <property type="molecule type" value="Genomic_DNA"/>
</dbReference>
<evidence type="ECO:0000313" key="3">
    <source>
        <dbReference type="Proteomes" id="UP000322791"/>
    </source>
</evidence>
<sequence length="207" mass="24222">MQKNLLFLSLALTASTLQAKAQYTEADSTYKRWFVGSTIFLLGNLAPTNPPDFVQLNFGYRITGKDVITLEPKTWKYAWPNGIHPFFNQAYGKLEEEFPGYVREYGLSVTYQRFFWKGLYTELNVMPTFQTFTNKEGKRIDDGFQIFNTYRAGYHVKLFKDRFFIQPSVAITHRAYHTRMPDGFKQLDDKWPKFVLGEPGFHFGFNL</sequence>
<name>A0A5D6USN2_9BACT</name>
<feature type="chain" id="PRO_5022767164" description="DUF3575 domain-containing protein" evidence="1">
    <location>
        <begin position="20"/>
        <end position="207"/>
    </location>
</feature>
<evidence type="ECO:0008006" key="4">
    <source>
        <dbReference type="Google" id="ProtNLM"/>
    </source>
</evidence>
<dbReference type="Proteomes" id="UP000322791">
    <property type="component" value="Unassembled WGS sequence"/>
</dbReference>
<feature type="signal peptide" evidence="1">
    <location>
        <begin position="1"/>
        <end position="19"/>
    </location>
</feature>
<dbReference type="AlphaFoldDB" id="A0A5D6USN2"/>
<comment type="caution">
    <text evidence="2">The sequence shown here is derived from an EMBL/GenBank/DDBJ whole genome shotgun (WGS) entry which is preliminary data.</text>
</comment>
<keyword evidence="1" id="KW-0732">Signal</keyword>
<gene>
    <name evidence="2" type="ORF">FY528_17880</name>
</gene>
<evidence type="ECO:0000313" key="2">
    <source>
        <dbReference type="EMBL" id="TYZ06556.1"/>
    </source>
</evidence>
<organism evidence="2 3">
    <name type="scientific">Hymenobacter lutimineralis</name>
    <dbReference type="NCBI Taxonomy" id="2606448"/>
    <lineage>
        <taxon>Bacteria</taxon>
        <taxon>Pseudomonadati</taxon>
        <taxon>Bacteroidota</taxon>
        <taxon>Cytophagia</taxon>
        <taxon>Cytophagales</taxon>
        <taxon>Hymenobacteraceae</taxon>
        <taxon>Hymenobacter</taxon>
    </lineage>
</organism>
<keyword evidence="3" id="KW-1185">Reference proteome</keyword>
<proteinExistence type="predicted"/>
<dbReference type="RefSeq" id="WP_149072394.1">
    <property type="nucleotide sequence ID" value="NZ_VTHL01000023.1"/>
</dbReference>